<dbReference type="GO" id="GO:0019773">
    <property type="term" value="C:proteasome core complex, alpha-subunit complex"/>
    <property type="evidence" value="ECO:0007669"/>
    <property type="project" value="InterPro"/>
</dbReference>
<reference evidence="4" key="1">
    <citation type="submission" date="2021-01" db="EMBL/GenBank/DDBJ databases">
        <authorList>
            <person name="Corre E."/>
            <person name="Pelletier E."/>
            <person name="Niang G."/>
            <person name="Scheremetjew M."/>
            <person name="Finn R."/>
            <person name="Kale V."/>
            <person name="Holt S."/>
            <person name="Cochrane G."/>
            <person name="Meng A."/>
            <person name="Brown T."/>
            <person name="Cohen L."/>
        </authorList>
    </citation>
    <scope>NUCLEOTIDE SEQUENCE</scope>
    <source>
        <strain evidence="4">B650</strain>
    </source>
</reference>
<dbReference type="InterPro" id="IPR000426">
    <property type="entry name" value="Proteasome_asu_N"/>
</dbReference>
<dbReference type="SMART" id="SM00948">
    <property type="entry name" value="Proteasome_A_N"/>
    <property type="match status" value="1"/>
</dbReference>
<name>A0A7S2PI33_9STRA</name>
<accession>A0A7S2PI33</accession>
<dbReference type="PANTHER" id="PTHR11599">
    <property type="entry name" value="PROTEASOME SUBUNIT ALPHA/BETA"/>
    <property type="match status" value="1"/>
</dbReference>
<proteinExistence type="predicted"/>
<feature type="domain" description="Proteasome alpha-type subunits" evidence="3">
    <location>
        <begin position="44"/>
        <end position="66"/>
    </location>
</feature>
<dbReference type="AlphaFoldDB" id="A0A7S2PI33"/>
<protein>
    <recommendedName>
        <fullName evidence="3">Proteasome alpha-type subunits domain-containing protein</fullName>
    </recommendedName>
</protein>
<dbReference type="InterPro" id="IPR029055">
    <property type="entry name" value="Ntn_hydrolases_N"/>
</dbReference>
<gene>
    <name evidence="4" type="ORF">LDAN0321_LOCUS15819</name>
</gene>
<organism evidence="4">
    <name type="scientific">Leptocylindrus danicus</name>
    <dbReference type="NCBI Taxonomy" id="163516"/>
    <lineage>
        <taxon>Eukaryota</taxon>
        <taxon>Sar</taxon>
        <taxon>Stramenopiles</taxon>
        <taxon>Ochrophyta</taxon>
        <taxon>Bacillariophyta</taxon>
        <taxon>Coscinodiscophyceae</taxon>
        <taxon>Chaetocerotophycidae</taxon>
        <taxon>Leptocylindrales</taxon>
        <taxon>Leptocylindraceae</taxon>
        <taxon>Leptocylindrus</taxon>
    </lineage>
</organism>
<dbReference type="SUPFAM" id="SSF56235">
    <property type="entry name" value="N-terminal nucleophile aminohydrolases (Ntn hydrolases)"/>
    <property type="match status" value="1"/>
</dbReference>
<dbReference type="GO" id="GO:0006511">
    <property type="term" value="P:ubiquitin-dependent protein catabolic process"/>
    <property type="evidence" value="ECO:0007669"/>
    <property type="project" value="InterPro"/>
</dbReference>
<keyword evidence="2" id="KW-0732">Signal</keyword>
<evidence type="ECO:0000313" key="4">
    <source>
        <dbReference type="EMBL" id="CAD9598403.1"/>
    </source>
</evidence>
<evidence type="ECO:0000259" key="3">
    <source>
        <dbReference type="SMART" id="SM00948"/>
    </source>
</evidence>
<dbReference type="InterPro" id="IPR001353">
    <property type="entry name" value="Proteasome_sua/b"/>
</dbReference>
<sequence length="331" mass="36290">MKQFDFLQTILVLLLFATTAIQPAHSAHSARKRPPSRKINTAKYDRSISIFNEDGQLLQVDYAIHGTTLRGQPILCMSYNNTAVLCIVNSSNKASEGQMQMVAEKVHRVDEGILLVTTGLAGDGRALAQSTRMTCQRLRMDHGEPPTVYEVAREVANIQHELTRTAGARPIGCTATVVGLNAVAGQQRNDNAMQLFQSEPGGVLEEYNFCAAGKQRREFEEKLDDLWGKVAFTTTSRTSGEHEDGQVNDESNVTTILEEMARGMVKIILDDPNYANDVNDGDGNNALNCKMDLWVLQPDSTRRGGVKIKCARGVASVDDVEKLLFASSSSI</sequence>
<dbReference type="Pfam" id="PF00227">
    <property type="entry name" value="Proteasome"/>
    <property type="match status" value="1"/>
</dbReference>
<keyword evidence="1" id="KW-0647">Proteasome</keyword>
<feature type="signal peptide" evidence="2">
    <location>
        <begin position="1"/>
        <end position="26"/>
    </location>
</feature>
<feature type="chain" id="PRO_5030616391" description="Proteasome alpha-type subunits domain-containing protein" evidence="2">
    <location>
        <begin position="27"/>
        <end position="331"/>
    </location>
</feature>
<evidence type="ECO:0000256" key="2">
    <source>
        <dbReference type="SAM" id="SignalP"/>
    </source>
</evidence>
<evidence type="ECO:0000256" key="1">
    <source>
        <dbReference type="ARBA" id="ARBA00022942"/>
    </source>
</evidence>
<dbReference type="Pfam" id="PF10584">
    <property type="entry name" value="Proteasome_A_N"/>
    <property type="match status" value="1"/>
</dbReference>
<dbReference type="EMBL" id="HBGY01025647">
    <property type="protein sequence ID" value="CAD9598403.1"/>
    <property type="molecule type" value="Transcribed_RNA"/>
</dbReference>
<dbReference type="Gene3D" id="3.60.20.10">
    <property type="entry name" value="Glutamine Phosphoribosylpyrophosphate, subunit 1, domain 1"/>
    <property type="match status" value="1"/>
</dbReference>
<dbReference type="InterPro" id="IPR050115">
    <property type="entry name" value="Proteasome_alpha"/>
</dbReference>